<dbReference type="InterPro" id="IPR036866">
    <property type="entry name" value="RibonucZ/Hydroxyglut_hydro"/>
</dbReference>
<dbReference type="SMART" id="SM00849">
    <property type="entry name" value="Lactamase_B"/>
    <property type="match status" value="1"/>
</dbReference>
<feature type="transmembrane region" description="Helical" evidence="6">
    <location>
        <begin position="517"/>
        <end position="535"/>
    </location>
</feature>
<feature type="transmembrane region" description="Helical" evidence="6">
    <location>
        <begin position="321"/>
        <end position="340"/>
    </location>
</feature>
<dbReference type="NCBIfam" id="TIGR00361">
    <property type="entry name" value="ComEC_Rec2"/>
    <property type="match status" value="1"/>
</dbReference>
<dbReference type="RefSeq" id="WP_124684766.1">
    <property type="nucleotide sequence ID" value="NZ_CP033969.1"/>
</dbReference>
<evidence type="ECO:0000256" key="6">
    <source>
        <dbReference type="SAM" id="Phobius"/>
    </source>
</evidence>
<keyword evidence="2" id="KW-1003">Cell membrane</keyword>
<dbReference type="Proteomes" id="UP000270411">
    <property type="component" value="Chromosome 1"/>
</dbReference>
<dbReference type="Pfam" id="PF00753">
    <property type="entry name" value="Lactamase_B"/>
    <property type="match status" value="1"/>
</dbReference>
<dbReference type="SUPFAM" id="SSF56281">
    <property type="entry name" value="Metallo-hydrolase/oxidoreductase"/>
    <property type="match status" value="1"/>
</dbReference>
<evidence type="ECO:0000256" key="3">
    <source>
        <dbReference type="ARBA" id="ARBA00022692"/>
    </source>
</evidence>
<dbReference type="OrthoDB" id="9761531at2"/>
<dbReference type="GO" id="GO:0030420">
    <property type="term" value="P:establishment of competence for transformation"/>
    <property type="evidence" value="ECO:0007669"/>
    <property type="project" value="InterPro"/>
</dbReference>
<evidence type="ECO:0000256" key="2">
    <source>
        <dbReference type="ARBA" id="ARBA00022475"/>
    </source>
</evidence>
<organism evidence="8 9">
    <name type="scientific">Cupriavidus pauculus</name>
    <dbReference type="NCBI Taxonomy" id="82633"/>
    <lineage>
        <taxon>Bacteria</taxon>
        <taxon>Pseudomonadati</taxon>
        <taxon>Pseudomonadota</taxon>
        <taxon>Betaproteobacteria</taxon>
        <taxon>Burkholderiales</taxon>
        <taxon>Burkholderiaceae</taxon>
        <taxon>Cupriavidus</taxon>
    </lineage>
</organism>
<evidence type="ECO:0000256" key="5">
    <source>
        <dbReference type="ARBA" id="ARBA00023136"/>
    </source>
</evidence>
<dbReference type="AlphaFoldDB" id="A0A3G8H427"/>
<name>A0A3G8H427_9BURK</name>
<dbReference type="InterPro" id="IPR035681">
    <property type="entry name" value="ComA-like_MBL"/>
</dbReference>
<dbReference type="InterPro" id="IPR004797">
    <property type="entry name" value="Competence_ComEC/Rec2"/>
</dbReference>
<feature type="transmembrane region" description="Helical" evidence="6">
    <location>
        <begin position="360"/>
        <end position="379"/>
    </location>
</feature>
<dbReference type="Pfam" id="PF03772">
    <property type="entry name" value="Competence"/>
    <property type="match status" value="1"/>
</dbReference>
<dbReference type="PANTHER" id="PTHR30619:SF1">
    <property type="entry name" value="RECOMBINATION PROTEIN 2"/>
    <property type="match status" value="1"/>
</dbReference>
<feature type="transmembrane region" description="Helical" evidence="6">
    <location>
        <begin position="55"/>
        <end position="72"/>
    </location>
</feature>
<comment type="subcellular location">
    <subcellularLocation>
        <location evidence="1">Cell membrane</location>
        <topology evidence="1">Multi-pass membrane protein</topology>
    </subcellularLocation>
</comment>
<feature type="transmembrane region" description="Helical" evidence="6">
    <location>
        <begin position="296"/>
        <end position="314"/>
    </location>
</feature>
<gene>
    <name evidence="8" type="ORF">EHF44_17170</name>
</gene>
<evidence type="ECO:0000256" key="4">
    <source>
        <dbReference type="ARBA" id="ARBA00022989"/>
    </source>
</evidence>
<evidence type="ECO:0000256" key="1">
    <source>
        <dbReference type="ARBA" id="ARBA00004651"/>
    </source>
</evidence>
<evidence type="ECO:0000259" key="7">
    <source>
        <dbReference type="SMART" id="SM00849"/>
    </source>
</evidence>
<dbReference type="Gene3D" id="3.60.15.10">
    <property type="entry name" value="Ribonuclease Z/Hydroxyacylglutathione hydrolase-like"/>
    <property type="match status" value="1"/>
</dbReference>
<feature type="transmembrane region" description="Helical" evidence="6">
    <location>
        <begin position="431"/>
        <end position="451"/>
    </location>
</feature>
<keyword evidence="3 6" id="KW-0812">Transmembrane</keyword>
<feature type="domain" description="Metallo-beta-lactamase" evidence="7">
    <location>
        <begin position="585"/>
        <end position="782"/>
    </location>
</feature>
<feature type="transmembrane region" description="Helical" evidence="6">
    <location>
        <begin position="484"/>
        <end position="505"/>
    </location>
</feature>
<feature type="transmembrane region" description="Helical" evidence="6">
    <location>
        <begin position="253"/>
        <end position="276"/>
    </location>
</feature>
<keyword evidence="5 6" id="KW-0472">Membrane</keyword>
<dbReference type="InterPro" id="IPR052159">
    <property type="entry name" value="Competence_DNA_uptake"/>
</dbReference>
<feature type="transmembrane region" description="Helical" evidence="6">
    <location>
        <begin position="28"/>
        <end position="43"/>
    </location>
</feature>
<feature type="transmembrane region" description="Helical" evidence="6">
    <location>
        <begin position="457"/>
        <end position="477"/>
    </location>
</feature>
<dbReference type="KEGG" id="cpau:EHF44_17170"/>
<dbReference type="CDD" id="cd07731">
    <property type="entry name" value="ComA-like_MBL-fold"/>
    <property type="match status" value="1"/>
</dbReference>
<evidence type="ECO:0000313" key="9">
    <source>
        <dbReference type="Proteomes" id="UP000270411"/>
    </source>
</evidence>
<proteinExistence type="predicted"/>
<dbReference type="InterPro" id="IPR004477">
    <property type="entry name" value="ComEC_N"/>
</dbReference>
<dbReference type="NCBIfam" id="TIGR00360">
    <property type="entry name" value="ComEC_N-term"/>
    <property type="match status" value="1"/>
</dbReference>
<dbReference type="Pfam" id="PF13567">
    <property type="entry name" value="DUF4131"/>
    <property type="match status" value="1"/>
</dbReference>
<dbReference type="PANTHER" id="PTHR30619">
    <property type="entry name" value="DNA INTERNALIZATION/COMPETENCE PROTEIN COMEC/REC2"/>
    <property type="match status" value="1"/>
</dbReference>
<dbReference type="InterPro" id="IPR025405">
    <property type="entry name" value="DUF4131"/>
</dbReference>
<protein>
    <submittedName>
        <fullName evidence="8">DNA internalization-related competence protein ComEC/Rec2</fullName>
    </submittedName>
</protein>
<dbReference type="EMBL" id="CP033969">
    <property type="protein sequence ID" value="AZG15015.1"/>
    <property type="molecule type" value="Genomic_DNA"/>
</dbReference>
<accession>A0A3G8H427</accession>
<dbReference type="GO" id="GO:0005886">
    <property type="term" value="C:plasma membrane"/>
    <property type="evidence" value="ECO:0007669"/>
    <property type="project" value="UniProtKB-SubCell"/>
</dbReference>
<sequence>MRVLLLALVAGCWLLQQQAELPASRAWWIGWAVAAMLAGALLVRGRPACWRDARWALVIALAALAAFGWAAWRAELRMDRWLPPDLMARDLVAEGVVAGLPDDAGHRTRFRFNVARWDDDRAQRAGVSSVMLTWRDPPERLVPGQRYRLTVRLRPPRGLANPHGFDYAYWLLAEGIDATGYVREGQPAGGDDGALPWMVRVAAWRAAVRDHLRAAMPADARYGPVLVALVIGDQRGIAQADWEVFRRTGISHLVSISGLHITMVAGAAGAVARGLWRRSFGLGGVLRRPLPLRWPAQQAGLVVTVLAALGYGLLAGMQIPALRTVTMLIVAAVALWSGRAPPVSVVLAWAAGVAVAIDPWAVMSPGFWLSFGAVAVIFFHARRPEAGEQEAAGQEARGGGAPVIGQGFGGFVARCWRRIVRALVEAARAQWAVTVGLVPLTLLLFGQVSVVSCLANAVAIPVVSLFVTPMALASAVLPADVATMLLGVAHALLASLVDGLAWLAAPSWAVWEAAQPGWLVTGLALAGVVVLLTPGRVRLPRLRAKAGGRALPRWPGAVLMLPMLLGGRDAIAEGEMRVTALDVGQGTAVLVETRRHALLYDAGPSYVSGASAGAQVVVPYLRAVGVRRLDMLMVSHEDADHAGGVLDVMRAVPVSARQTAAAPGHRLLTLPGRPWVPCAAGAGWVWDGVRFDVMHPTAEDLTRATLSSNARSCVLRVATAHRSVLLTGDIGVNEELGFIARAPPAQVRADVLVVPHHGSGTSSHVAFLRAVQPAVAVFQLGFANRYRHPREDVWQRYGRAGIARYRTDETGAVTIVTDGDGLRVVPYRQHVRRYWRDRPPAPR</sequence>
<keyword evidence="4 6" id="KW-1133">Transmembrane helix</keyword>
<reference evidence="9" key="1">
    <citation type="submission" date="2018-11" db="EMBL/GenBank/DDBJ databases">
        <title>FDA dAtabase for Regulatory Grade micrObial Sequences (FDA-ARGOS): Supporting development and validation of Infectious Disease Dx tests.</title>
        <authorList>
            <person name="Goldberg B."/>
            <person name="Campos J."/>
            <person name="Tallon L."/>
            <person name="Sadzewicz L."/>
            <person name="Zhao X."/>
            <person name="Vavikolanu K."/>
            <person name="Mehta A."/>
            <person name="Aluvathingal J."/>
            <person name="Nadendla S."/>
            <person name="Geyer C."/>
            <person name="Nandy P."/>
            <person name="Yan Y."/>
            <person name="Sichtig H."/>
        </authorList>
    </citation>
    <scope>NUCLEOTIDE SEQUENCE [LARGE SCALE GENOMIC DNA]</scope>
    <source>
        <strain evidence="9">FDAARGOS_614</strain>
    </source>
</reference>
<dbReference type="InterPro" id="IPR001279">
    <property type="entry name" value="Metallo-B-lactamas"/>
</dbReference>
<evidence type="ECO:0000313" key="8">
    <source>
        <dbReference type="EMBL" id="AZG15015.1"/>
    </source>
</evidence>